<feature type="region of interest" description="Disordered" evidence="6">
    <location>
        <begin position="320"/>
        <end position="363"/>
    </location>
</feature>
<evidence type="ECO:0000256" key="8">
    <source>
        <dbReference type="SAM" id="SignalP"/>
    </source>
</evidence>
<dbReference type="Proteomes" id="UP001596104">
    <property type="component" value="Unassembled WGS sequence"/>
</dbReference>
<comment type="caution">
    <text evidence="9">The sequence shown here is derived from an EMBL/GenBank/DDBJ whole genome shotgun (WGS) entry which is preliminary data.</text>
</comment>
<organism evidence="9 10">
    <name type="scientific">Bosea vestrisii</name>
    <dbReference type="NCBI Taxonomy" id="151416"/>
    <lineage>
        <taxon>Bacteria</taxon>
        <taxon>Pseudomonadati</taxon>
        <taxon>Pseudomonadota</taxon>
        <taxon>Alphaproteobacteria</taxon>
        <taxon>Hyphomicrobiales</taxon>
        <taxon>Boseaceae</taxon>
        <taxon>Bosea</taxon>
    </lineage>
</organism>
<protein>
    <submittedName>
        <fullName evidence="9">YihY/virulence factor BrkB family protein</fullName>
    </submittedName>
</protein>
<sequence>MALACAYGFAAALFAAGAISLATGDRGLRSQKGGGSGEGSSAEAPTEIPPGGWRDILWRTYGEVDKDRVLAVAAGVTFYGLLAVFPAVTAFVSLYGLVADPGTITEQLSVAEGVLPSGAIEILRDQIVRISTGNETKLGLAFVIGLVLSAWSANAGVKAVFDALNVAYGEDEKRSFIRLNLTSLIFTLGILVFAVIAIVAVAAIPVVLDYLYLGDAVEWLISLGRWPALIVLLMVGLAALYRFGPSRDEAQWKWVSPGAVFASIAWLLGSVLFSWYVASFEDYNKTYGALGAVIALLMWMWLSATIILVGAELNSEAERQTLRDTTKGPPRPIGLRGADAADNKFGPRGEGSARDDESGSDHQ</sequence>
<dbReference type="InterPro" id="IPR017039">
    <property type="entry name" value="Virul_fac_BrkB"/>
</dbReference>
<feature type="transmembrane region" description="Helical" evidence="7">
    <location>
        <begin position="289"/>
        <end position="311"/>
    </location>
</feature>
<evidence type="ECO:0000313" key="9">
    <source>
        <dbReference type="EMBL" id="MFC5395126.1"/>
    </source>
</evidence>
<dbReference type="NCBIfam" id="TIGR00765">
    <property type="entry name" value="yihY_not_rbn"/>
    <property type="match status" value="1"/>
</dbReference>
<feature type="chain" id="PRO_5047461135" evidence="8">
    <location>
        <begin position="16"/>
        <end position="363"/>
    </location>
</feature>
<comment type="subcellular location">
    <subcellularLocation>
        <location evidence="1">Cell membrane</location>
        <topology evidence="1">Multi-pass membrane protein</topology>
    </subcellularLocation>
</comment>
<dbReference type="EMBL" id="JBHSLV010000037">
    <property type="protein sequence ID" value="MFC5395126.1"/>
    <property type="molecule type" value="Genomic_DNA"/>
</dbReference>
<evidence type="ECO:0000313" key="10">
    <source>
        <dbReference type="Proteomes" id="UP001596104"/>
    </source>
</evidence>
<evidence type="ECO:0000256" key="1">
    <source>
        <dbReference type="ARBA" id="ARBA00004651"/>
    </source>
</evidence>
<dbReference type="PANTHER" id="PTHR30213:SF0">
    <property type="entry name" value="UPF0761 MEMBRANE PROTEIN YIHY"/>
    <property type="match status" value="1"/>
</dbReference>
<reference evidence="10" key="1">
    <citation type="journal article" date="2019" name="Int. J. Syst. Evol. Microbiol.">
        <title>The Global Catalogue of Microorganisms (GCM) 10K type strain sequencing project: providing services to taxonomists for standard genome sequencing and annotation.</title>
        <authorList>
            <consortium name="The Broad Institute Genomics Platform"/>
            <consortium name="The Broad Institute Genome Sequencing Center for Infectious Disease"/>
            <person name="Wu L."/>
            <person name="Ma J."/>
        </authorList>
    </citation>
    <scope>NUCLEOTIDE SEQUENCE [LARGE SCALE GENOMIC DNA]</scope>
    <source>
        <strain evidence="10">CGMCC 1.16326</strain>
    </source>
</reference>
<feature type="transmembrane region" description="Helical" evidence="7">
    <location>
        <begin position="255"/>
        <end position="277"/>
    </location>
</feature>
<dbReference type="Pfam" id="PF03631">
    <property type="entry name" value="Virul_fac_BrkB"/>
    <property type="match status" value="1"/>
</dbReference>
<keyword evidence="10" id="KW-1185">Reference proteome</keyword>
<gene>
    <name evidence="9" type="ORF">ACFPPC_21035</name>
</gene>
<accession>A0ABW0HDM1</accession>
<dbReference type="PIRSF" id="PIRSF035875">
    <property type="entry name" value="RNase_BN"/>
    <property type="match status" value="1"/>
</dbReference>
<dbReference type="RefSeq" id="WP_377010897.1">
    <property type="nucleotide sequence ID" value="NZ_JBHSLV010000037.1"/>
</dbReference>
<evidence type="ECO:0000256" key="6">
    <source>
        <dbReference type="SAM" id="MobiDB-lite"/>
    </source>
</evidence>
<feature type="region of interest" description="Disordered" evidence="6">
    <location>
        <begin position="30"/>
        <end position="51"/>
    </location>
</feature>
<feature type="transmembrane region" description="Helical" evidence="7">
    <location>
        <begin position="226"/>
        <end position="243"/>
    </location>
</feature>
<keyword evidence="2" id="KW-1003">Cell membrane</keyword>
<feature type="transmembrane region" description="Helical" evidence="7">
    <location>
        <begin position="69"/>
        <end position="98"/>
    </location>
</feature>
<proteinExistence type="predicted"/>
<keyword evidence="5 7" id="KW-0472">Membrane</keyword>
<keyword evidence="8" id="KW-0732">Signal</keyword>
<keyword evidence="3 7" id="KW-0812">Transmembrane</keyword>
<evidence type="ECO:0000256" key="5">
    <source>
        <dbReference type="ARBA" id="ARBA00023136"/>
    </source>
</evidence>
<name>A0ABW0HDM1_9HYPH</name>
<evidence type="ECO:0000256" key="7">
    <source>
        <dbReference type="SAM" id="Phobius"/>
    </source>
</evidence>
<evidence type="ECO:0000256" key="2">
    <source>
        <dbReference type="ARBA" id="ARBA00022475"/>
    </source>
</evidence>
<keyword evidence="4 7" id="KW-1133">Transmembrane helix</keyword>
<dbReference type="PANTHER" id="PTHR30213">
    <property type="entry name" value="INNER MEMBRANE PROTEIN YHJD"/>
    <property type="match status" value="1"/>
</dbReference>
<evidence type="ECO:0000256" key="3">
    <source>
        <dbReference type="ARBA" id="ARBA00022692"/>
    </source>
</evidence>
<evidence type="ECO:0000256" key="4">
    <source>
        <dbReference type="ARBA" id="ARBA00022989"/>
    </source>
</evidence>
<feature type="transmembrane region" description="Helical" evidence="7">
    <location>
        <begin position="183"/>
        <end position="206"/>
    </location>
</feature>
<feature type="compositionally biased region" description="Basic and acidic residues" evidence="6">
    <location>
        <begin position="339"/>
        <end position="363"/>
    </location>
</feature>
<feature type="signal peptide" evidence="8">
    <location>
        <begin position="1"/>
        <end position="15"/>
    </location>
</feature>